<keyword evidence="6" id="KW-1185">Reference proteome</keyword>
<dbReference type="Gene3D" id="3.40.50.300">
    <property type="entry name" value="P-loop containing nucleotide triphosphate hydrolases"/>
    <property type="match status" value="1"/>
</dbReference>
<dbReference type="InterPro" id="IPR035994">
    <property type="entry name" value="Nucleoside_phosphorylase_sf"/>
</dbReference>
<keyword evidence="1" id="KW-0677">Repeat</keyword>
<dbReference type="InterPro" id="IPR000845">
    <property type="entry name" value="Nucleoside_phosphorylase_d"/>
</dbReference>
<feature type="repeat" description="ANK" evidence="2">
    <location>
        <begin position="869"/>
        <end position="893"/>
    </location>
</feature>
<dbReference type="Pfam" id="PF24883">
    <property type="entry name" value="NPHP3_N"/>
    <property type="match status" value="1"/>
</dbReference>
<dbReference type="InterPro" id="IPR002110">
    <property type="entry name" value="Ankyrin_rpt"/>
</dbReference>
<dbReference type="Gene3D" id="3.40.50.1580">
    <property type="entry name" value="Nucleoside phosphorylase domain"/>
    <property type="match status" value="1"/>
</dbReference>
<name>A0A5N7BI79_9EURO</name>
<dbReference type="SUPFAM" id="SSF48403">
    <property type="entry name" value="Ankyrin repeat"/>
    <property type="match status" value="1"/>
</dbReference>
<dbReference type="InterPro" id="IPR053137">
    <property type="entry name" value="NLR-like"/>
</dbReference>
<reference evidence="5 6" key="1">
    <citation type="submission" date="2019-04" db="EMBL/GenBank/DDBJ databases">
        <title>Friends and foes A comparative genomics studyof 23 Aspergillus species from section Flavi.</title>
        <authorList>
            <consortium name="DOE Joint Genome Institute"/>
            <person name="Kjaerbolling I."/>
            <person name="Vesth T."/>
            <person name="Frisvad J.C."/>
            <person name="Nybo J.L."/>
            <person name="Theobald S."/>
            <person name="Kildgaard S."/>
            <person name="Isbrandt T."/>
            <person name="Kuo A."/>
            <person name="Sato A."/>
            <person name="Lyhne E.K."/>
            <person name="Kogle M.E."/>
            <person name="Wiebenga A."/>
            <person name="Kun R.S."/>
            <person name="Lubbers R.J."/>
            <person name="Makela M.R."/>
            <person name="Barry K."/>
            <person name="Chovatia M."/>
            <person name="Clum A."/>
            <person name="Daum C."/>
            <person name="Haridas S."/>
            <person name="He G."/>
            <person name="LaButti K."/>
            <person name="Lipzen A."/>
            <person name="Mondo S."/>
            <person name="Riley R."/>
            <person name="Salamov A."/>
            <person name="Simmons B.A."/>
            <person name="Magnuson J.K."/>
            <person name="Henrissat B."/>
            <person name="Mortensen U.H."/>
            <person name="Larsen T.O."/>
            <person name="Devries R.P."/>
            <person name="Grigoriev I.V."/>
            <person name="Machida M."/>
            <person name="Baker S.E."/>
            <person name="Andersen M.R."/>
        </authorList>
    </citation>
    <scope>NUCLEOTIDE SEQUENCE [LARGE SCALE GENOMIC DNA]</scope>
    <source>
        <strain evidence="5 6">IBT 29228</strain>
    </source>
</reference>
<accession>A0A5N7BI79</accession>
<sequence length="1382" mass="156998">MLTHEDYTVGWICALPVEMTAAKTMLDETHPALVQRSTDPNTYTLGRIGSHNVVIACLPFGVYGTTSSSNVAAHMLSTFPQIQFGVMVGIGGGVPTKEADIRLGDVVVSKPTGTSGGVVQYDYGKMMAGGRFQHMGTLNQPPTILLTSLSQLQSDYGSMKYQPLSRIVTEALERNHHLGNDFSYPGQENDQLFQSEYDHQYENGDCTECDKQHLVKRQPRRSQGEHTYIHYGLIASGNQVMKDGRTRDRFARELGVLCFEMEAAGLMNHMPCLVIRGICDYSDSHKQKKWQGYAALIAAAYGKLLLSIVPMTAPKTKLAEKTELTDEEHLCLRDLFLTDPAEDKNLLKRRKGDRAPGTGKWMLETVELNRWLGSEKKINSGPNPNILWLYGNPGNGKTTMAITIVEELPDELPFKRSDGILSYFFCDSNVEERRSATGVLRGILYQWIKQRPQLMQFLLPKFRERKQLMFKSFDSLWSIMLEIGRDSESGNKYCIIDALDECDSESQQMLLAQISQDYEGKSIKKGIPHLHIMITSRPYPEIGRYLTVFNHKDLASYENIKKDLEIFISEKVKDLSQRNRYSDKIGQQIHQIIREKAEGTFLWVGIASAELATIRSRDAVKKLQSLPRGLHSLYGKLLDVALQHDEEDHKTIIQMLGFVATARRPLRTAELAEACEQYQDEDEETRLRFIQEDIEMCRLMIIIQDGIVRLLHKSVKDFLLGDEGHNLIDELKAHATLANRCIDEILRYSRETEQRRNKDQKKVFLNYATVFWPEHAALAQTRFTLLESHESFFKLDSQERERWLELYKRYRIFADTPKGFSIFHVAARWGIKCLIPFALGDMQVCRQSEDMSSIEGRKLYIDAEFKADNGVSPLQEAAKQGHVGIVATLLDSGEPNILIPGGILTAIVTNEDDGPDIMACLLGREGVRAHITTEVVIAAAGNRRCGEQLMVSLLMKQNDKLLLIPRSKKYICKFFGVEVVQLITDLEVTADMIMAAATNRQYWKEVVLFLLQRSEMKTLIAKRVMFRAIDDWRLGKKVMLLVLEECGGQIQLIRAIVEAAARKWEDGEEAMSLLLSQERKNMEIEADAVTSICERFDADIVKQLFKNWGDNIKITNETIQEVCLRFDFEILQLLLENKDPQPDDVKNAQKALLFAAEFGKTATCEILLSKYQLDINYQDHLSRTALSYAAESGLEEIVAILLSDNRLQVNSQDYDGWTALLFAVWNGYHTIVQRLLAVENLDINSRDVDKRTAFIFAAWNGDTAMIRLLQAQKGLDVNCQDIDGRSALFYAAYFGHKDTVRHLLEIDNININARDCDDRAALDCVRHKKNRAIFHLLMDRLVPGTKNNEIQVRDKDIAPDAERNVTVQGRLLCWKNILDSTI</sequence>
<dbReference type="GO" id="GO:0003824">
    <property type="term" value="F:catalytic activity"/>
    <property type="evidence" value="ECO:0007669"/>
    <property type="project" value="InterPro"/>
</dbReference>
<organism evidence="5 6">
    <name type="scientific">Aspergillus bertholletiae</name>
    <dbReference type="NCBI Taxonomy" id="1226010"/>
    <lineage>
        <taxon>Eukaryota</taxon>
        <taxon>Fungi</taxon>
        <taxon>Dikarya</taxon>
        <taxon>Ascomycota</taxon>
        <taxon>Pezizomycotina</taxon>
        <taxon>Eurotiomycetes</taxon>
        <taxon>Eurotiomycetidae</taxon>
        <taxon>Eurotiales</taxon>
        <taxon>Aspergillaceae</taxon>
        <taxon>Aspergillus</taxon>
        <taxon>Aspergillus subgen. Circumdati</taxon>
    </lineage>
</organism>
<dbReference type="SUPFAM" id="SSF52540">
    <property type="entry name" value="P-loop containing nucleoside triphosphate hydrolases"/>
    <property type="match status" value="1"/>
</dbReference>
<dbReference type="PANTHER" id="PTHR46082:SF11">
    <property type="entry name" value="AAA+ ATPASE DOMAIN-CONTAINING PROTEIN-RELATED"/>
    <property type="match status" value="1"/>
</dbReference>
<evidence type="ECO:0000313" key="5">
    <source>
        <dbReference type="EMBL" id="KAE8381512.1"/>
    </source>
</evidence>
<dbReference type="Pfam" id="PF12796">
    <property type="entry name" value="Ank_2"/>
    <property type="match status" value="2"/>
</dbReference>
<dbReference type="GO" id="GO:0009116">
    <property type="term" value="P:nucleoside metabolic process"/>
    <property type="evidence" value="ECO:0007669"/>
    <property type="project" value="InterPro"/>
</dbReference>
<dbReference type="PANTHER" id="PTHR46082">
    <property type="entry name" value="ATP/GTP-BINDING PROTEIN-RELATED"/>
    <property type="match status" value="1"/>
</dbReference>
<feature type="domain" description="Nephrocystin 3-like N-terminal" evidence="4">
    <location>
        <begin position="357"/>
        <end position="537"/>
    </location>
</feature>
<dbReference type="PROSITE" id="PS50088">
    <property type="entry name" value="ANK_REPEAT"/>
    <property type="match status" value="1"/>
</dbReference>
<dbReference type="InterPro" id="IPR036770">
    <property type="entry name" value="Ankyrin_rpt-contain_sf"/>
</dbReference>
<dbReference type="SMART" id="SM00248">
    <property type="entry name" value="ANK"/>
    <property type="match status" value="6"/>
</dbReference>
<dbReference type="Proteomes" id="UP000326198">
    <property type="component" value="Unassembled WGS sequence"/>
</dbReference>
<evidence type="ECO:0000256" key="1">
    <source>
        <dbReference type="ARBA" id="ARBA00022737"/>
    </source>
</evidence>
<dbReference type="EMBL" id="ML736170">
    <property type="protein sequence ID" value="KAE8381512.1"/>
    <property type="molecule type" value="Genomic_DNA"/>
</dbReference>
<dbReference type="Pfam" id="PF01048">
    <property type="entry name" value="PNP_UDP_1"/>
    <property type="match status" value="1"/>
</dbReference>
<proteinExistence type="predicted"/>
<evidence type="ECO:0000259" key="4">
    <source>
        <dbReference type="Pfam" id="PF24883"/>
    </source>
</evidence>
<dbReference type="PROSITE" id="PS50297">
    <property type="entry name" value="ANK_REP_REGION"/>
    <property type="match status" value="1"/>
</dbReference>
<dbReference type="Gene3D" id="1.25.40.20">
    <property type="entry name" value="Ankyrin repeat-containing domain"/>
    <property type="match status" value="2"/>
</dbReference>
<evidence type="ECO:0000259" key="3">
    <source>
        <dbReference type="Pfam" id="PF01048"/>
    </source>
</evidence>
<dbReference type="InterPro" id="IPR027417">
    <property type="entry name" value="P-loop_NTPase"/>
</dbReference>
<dbReference type="OrthoDB" id="1577640at2759"/>
<evidence type="ECO:0000313" key="6">
    <source>
        <dbReference type="Proteomes" id="UP000326198"/>
    </source>
</evidence>
<dbReference type="InterPro" id="IPR056884">
    <property type="entry name" value="NPHP3-like_N"/>
</dbReference>
<keyword evidence="2" id="KW-0040">ANK repeat</keyword>
<feature type="domain" description="Nucleoside phosphorylase" evidence="3">
    <location>
        <begin position="9"/>
        <end position="287"/>
    </location>
</feature>
<dbReference type="Pfam" id="PF23397">
    <property type="entry name" value="DUF7104"/>
    <property type="match status" value="2"/>
</dbReference>
<evidence type="ECO:0000256" key="2">
    <source>
        <dbReference type="PROSITE-ProRule" id="PRU00023"/>
    </source>
</evidence>
<dbReference type="InterPro" id="IPR055530">
    <property type="entry name" value="DUF7104"/>
</dbReference>
<evidence type="ECO:0008006" key="7">
    <source>
        <dbReference type="Google" id="ProtNLM"/>
    </source>
</evidence>
<gene>
    <name evidence="5" type="ORF">BDV26DRAFT_289364</name>
</gene>
<dbReference type="SUPFAM" id="SSF53167">
    <property type="entry name" value="Purine and uridine phosphorylases"/>
    <property type="match status" value="1"/>
</dbReference>
<protein>
    <recommendedName>
        <fullName evidence="7">Ankyrin repeat-containing domain protein</fullName>
    </recommendedName>
</protein>